<name>A0A0C9XTB3_9AGAM</name>
<sequence>MHKMQQTISWTKSDDASHLKAMISSYVAPHPDKKSVDPPLNVKGSKDRLGFNHPELACLLCPVRNLQEFLEDPAEVKKQLQNGGILVTAQKWPAFLYSGDIAGKNYNPEKSNEGFL</sequence>
<accession>A0A0C9XTB3</accession>
<organism evidence="1 2">
    <name type="scientific">Pisolithus microcarpus 441</name>
    <dbReference type="NCBI Taxonomy" id="765257"/>
    <lineage>
        <taxon>Eukaryota</taxon>
        <taxon>Fungi</taxon>
        <taxon>Dikarya</taxon>
        <taxon>Basidiomycota</taxon>
        <taxon>Agaricomycotina</taxon>
        <taxon>Agaricomycetes</taxon>
        <taxon>Agaricomycetidae</taxon>
        <taxon>Boletales</taxon>
        <taxon>Sclerodermatineae</taxon>
        <taxon>Pisolithaceae</taxon>
        <taxon>Pisolithus</taxon>
    </lineage>
</organism>
<reference evidence="1 2" key="1">
    <citation type="submission" date="2014-04" db="EMBL/GenBank/DDBJ databases">
        <authorList>
            <consortium name="DOE Joint Genome Institute"/>
            <person name="Kuo A."/>
            <person name="Kohler A."/>
            <person name="Costa M.D."/>
            <person name="Nagy L.G."/>
            <person name="Floudas D."/>
            <person name="Copeland A."/>
            <person name="Barry K.W."/>
            <person name="Cichocki N."/>
            <person name="Veneault-Fourrey C."/>
            <person name="LaButti K."/>
            <person name="Lindquist E.A."/>
            <person name="Lipzen A."/>
            <person name="Lundell T."/>
            <person name="Morin E."/>
            <person name="Murat C."/>
            <person name="Sun H."/>
            <person name="Tunlid A."/>
            <person name="Henrissat B."/>
            <person name="Grigoriev I.V."/>
            <person name="Hibbett D.S."/>
            <person name="Martin F."/>
            <person name="Nordberg H.P."/>
            <person name="Cantor M.N."/>
            <person name="Hua S.X."/>
        </authorList>
    </citation>
    <scope>NUCLEOTIDE SEQUENCE [LARGE SCALE GENOMIC DNA]</scope>
    <source>
        <strain evidence="1 2">441</strain>
    </source>
</reference>
<dbReference type="OrthoDB" id="3220614at2759"/>
<gene>
    <name evidence="1" type="ORF">PISMIDRAFT_16441</name>
</gene>
<evidence type="ECO:0000313" key="1">
    <source>
        <dbReference type="EMBL" id="KIK15565.1"/>
    </source>
</evidence>
<dbReference type="Proteomes" id="UP000054018">
    <property type="component" value="Unassembled WGS sequence"/>
</dbReference>
<dbReference type="InterPro" id="IPR046521">
    <property type="entry name" value="DUF6698"/>
</dbReference>
<dbReference type="HOGENOM" id="CLU_2134547_0_0_1"/>
<keyword evidence="2" id="KW-1185">Reference proteome</keyword>
<proteinExistence type="predicted"/>
<protein>
    <submittedName>
        <fullName evidence="1">Uncharacterized protein</fullName>
    </submittedName>
</protein>
<reference evidence="2" key="2">
    <citation type="submission" date="2015-01" db="EMBL/GenBank/DDBJ databases">
        <title>Evolutionary Origins and Diversification of the Mycorrhizal Mutualists.</title>
        <authorList>
            <consortium name="DOE Joint Genome Institute"/>
            <consortium name="Mycorrhizal Genomics Consortium"/>
            <person name="Kohler A."/>
            <person name="Kuo A."/>
            <person name="Nagy L.G."/>
            <person name="Floudas D."/>
            <person name="Copeland A."/>
            <person name="Barry K.W."/>
            <person name="Cichocki N."/>
            <person name="Veneault-Fourrey C."/>
            <person name="LaButti K."/>
            <person name="Lindquist E.A."/>
            <person name="Lipzen A."/>
            <person name="Lundell T."/>
            <person name="Morin E."/>
            <person name="Murat C."/>
            <person name="Riley R."/>
            <person name="Ohm R."/>
            <person name="Sun H."/>
            <person name="Tunlid A."/>
            <person name="Henrissat B."/>
            <person name="Grigoriev I.V."/>
            <person name="Hibbett D.S."/>
            <person name="Martin F."/>
        </authorList>
    </citation>
    <scope>NUCLEOTIDE SEQUENCE [LARGE SCALE GENOMIC DNA]</scope>
    <source>
        <strain evidence="2">441</strain>
    </source>
</reference>
<dbReference type="AlphaFoldDB" id="A0A0C9XTB3"/>
<dbReference type="Pfam" id="PF20414">
    <property type="entry name" value="DUF6698"/>
    <property type="match status" value="1"/>
</dbReference>
<dbReference type="EMBL" id="KN833886">
    <property type="protein sequence ID" value="KIK15565.1"/>
    <property type="molecule type" value="Genomic_DNA"/>
</dbReference>
<evidence type="ECO:0000313" key="2">
    <source>
        <dbReference type="Proteomes" id="UP000054018"/>
    </source>
</evidence>